<protein>
    <submittedName>
        <fullName evidence="8">Transcription factor SOX-8</fullName>
    </submittedName>
</protein>
<dbReference type="PANTHER" id="PTHR45803:SF2">
    <property type="entry name" value="TRANSCRIPTION FACTOR SOX-8"/>
    <property type="match status" value="1"/>
</dbReference>
<keyword evidence="2" id="KW-0805">Transcription regulation</keyword>
<dbReference type="PANTHER" id="PTHR45803">
    <property type="entry name" value="SOX100B"/>
    <property type="match status" value="1"/>
</dbReference>
<comment type="subcellular location">
    <subcellularLocation>
        <location evidence="1">Nucleus</location>
    </subcellularLocation>
</comment>
<dbReference type="InterPro" id="IPR009071">
    <property type="entry name" value="HMG_box_dom"/>
</dbReference>
<dbReference type="Gene3D" id="1.10.30.10">
    <property type="entry name" value="High mobility group box domain"/>
    <property type="match status" value="1"/>
</dbReference>
<keyword evidence="3 6" id="KW-0238">DNA-binding</keyword>
<evidence type="ECO:0000256" key="6">
    <source>
        <dbReference type="PROSITE-ProRule" id="PRU00267"/>
    </source>
</evidence>
<gene>
    <name evidence="8" type="ORF">NXF25_014056</name>
</gene>
<organism evidence="8 9">
    <name type="scientific">Crotalus adamanteus</name>
    <name type="common">Eastern diamondback rattlesnake</name>
    <dbReference type="NCBI Taxonomy" id="8729"/>
    <lineage>
        <taxon>Eukaryota</taxon>
        <taxon>Metazoa</taxon>
        <taxon>Chordata</taxon>
        <taxon>Craniata</taxon>
        <taxon>Vertebrata</taxon>
        <taxon>Euteleostomi</taxon>
        <taxon>Lepidosauria</taxon>
        <taxon>Squamata</taxon>
        <taxon>Bifurcata</taxon>
        <taxon>Unidentata</taxon>
        <taxon>Episquamata</taxon>
        <taxon>Toxicofera</taxon>
        <taxon>Serpentes</taxon>
        <taxon>Colubroidea</taxon>
        <taxon>Viperidae</taxon>
        <taxon>Crotalinae</taxon>
        <taxon>Crotalus</taxon>
    </lineage>
</organism>
<dbReference type="GO" id="GO:0014032">
    <property type="term" value="P:neural crest cell development"/>
    <property type="evidence" value="ECO:0007669"/>
    <property type="project" value="TreeGrafter"/>
</dbReference>
<dbReference type="AlphaFoldDB" id="A0AAW1BC78"/>
<feature type="DNA-binding region" description="HMG box" evidence="6">
    <location>
        <begin position="43"/>
        <end position="82"/>
    </location>
</feature>
<dbReference type="GO" id="GO:0002009">
    <property type="term" value="P:morphogenesis of an epithelium"/>
    <property type="evidence" value="ECO:0007669"/>
    <property type="project" value="TreeGrafter"/>
</dbReference>
<keyword evidence="4" id="KW-0804">Transcription</keyword>
<evidence type="ECO:0000256" key="1">
    <source>
        <dbReference type="ARBA" id="ARBA00004123"/>
    </source>
</evidence>
<dbReference type="Pfam" id="PF12444">
    <property type="entry name" value="Sox_N"/>
    <property type="match status" value="1"/>
</dbReference>
<dbReference type="SUPFAM" id="SSF47095">
    <property type="entry name" value="HMG-box"/>
    <property type="match status" value="1"/>
</dbReference>
<keyword evidence="9" id="KW-1185">Reference proteome</keyword>
<dbReference type="PROSITE" id="PS50118">
    <property type="entry name" value="HMG_BOX_2"/>
    <property type="match status" value="1"/>
</dbReference>
<evidence type="ECO:0000256" key="5">
    <source>
        <dbReference type="ARBA" id="ARBA00023242"/>
    </source>
</evidence>
<dbReference type="EMBL" id="JAOTOJ010000007">
    <property type="protein sequence ID" value="KAK9399087.1"/>
    <property type="molecule type" value="Genomic_DNA"/>
</dbReference>
<dbReference type="GO" id="GO:0000122">
    <property type="term" value="P:negative regulation of transcription by RNA polymerase II"/>
    <property type="evidence" value="ECO:0007669"/>
    <property type="project" value="TreeGrafter"/>
</dbReference>
<evidence type="ECO:0000256" key="4">
    <source>
        <dbReference type="ARBA" id="ARBA00023163"/>
    </source>
</evidence>
<dbReference type="GO" id="GO:0048484">
    <property type="term" value="P:enteric nervous system development"/>
    <property type="evidence" value="ECO:0007669"/>
    <property type="project" value="TreeGrafter"/>
</dbReference>
<dbReference type="InterPro" id="IPR050917">
    <property type="entry name" value="SOX_TF"/>
</dbReference>
<reference evidence="8 9" key="1">
    <citation type="journal article" date="2024" name="Proc. Natl. Acad. Sci. U.S.A.">
        <title>The genetic regulatory architecture and epigenomic basis for age-related changes in rattlesnake venom.</title>
        <authorList>
            <person name="Hogan M.P."/>
            <person name="Holding M.L."/>
            <person name="Nystrom G.S."/>
            <person name="Colston T.J."/>
            <person name="Bartlett D.A."/>
            <person name="Mason A.J."/>
            <person name="Ellsworth S.A."/>
            <person name="Rautsaw R.M."/>
            <person name="Lawrence K.C."/>
            <person name="Strickland J.L."/>
            <person name="He B."/>
            <person name="Fraser P."/>
            <person name="Margres M.J."/>
            <person name="Gilbert D.M."/>
            <person name="Gibbs H.L."/>
            <person name="Parkinson C.L."/>
            <person name="Rokyta D.R."/>
        </authorList>
    </citation>
    <scope>NUCLEOTIDE SEQUENCE [LARGE SCALE GENOMIC DNA]</scope>
    <source>
        <strain evidence="8">DRR0105</strain>
    </source>
</reference>
<keyword evidence="5 6" id="KW-0539">Nucleus</keyword>
<feature type="domain" description="HMG box" evidence="7">
    <location>
        <begin position="43"/>
        <end position="82"/>
    </location>
</feature>
<evidence type="ECO:0000313" key="9">
    <source>
        <dbReference type="Proteomes" id="UP001474421"/>
    </source>
</evidence>
<evidence type="ECO:0000259" key="7">
    <source>
        <dbReference type="PROSITE" id="PS50118"/>
    </source>
</evidence>
<dbReference type="GO" id="GO:0000981">
    <property type="term" value="F:DNA-binding transcription factor activity, RNA polymerase II-specific"/>
    <property type="evidence" value="ECO:0007669"/>
    <property type="project" value="TreeGrafter"/>
</dbReference>
<dbReference type="GO" id="GO:0005634">
    <property type="term" value="C:nucleus"/>
    <property type="evidence" value="ECO:0007669"/>
    <property type="project" value="UniProtKB-SubCell"/>
</dbReference>
<proteinExistence type="predicted"/>
<dbReference type="Proteomes" id="UP001474421">
    <property type="component" value="Unassembled WGS sequence"/>
</dbReference>
<name>A0AAW1BC78_CROAD</name>
<dbReference type="GO" id="GO:0000978">
    <property type="term" value="F:RNA polymerase II cis-regulatory region sequence-specific DNA binding"/>
    <property type="evidence" value="ECO:0007669"/>
    <property type="project" value="TreeGrafter"/>
</dbReference>
<dbReference type="InterPro" id="IPR022151">
    <property type="entry name" value="Sox_N"/>
</dbReference>
<evidence type="ECO:0000256" key="2">
    <source>
        <dbReference type="ARBA" id="ARBA00023015"/>
    </source>
</evidence>
<dbReference type="GO" id="GO:0007422">
    <property type="term" value="P:peripheral nervous system development"/>
    <property type="evidence" value="ECO:0007669"/>
    <property type="project" value="TreeGrafter"/>
</dbReference>
<sequence length="147" mass="16437">MSRDEHFPACIWDTISQVLKGYNWSLVPMLMWGHGVLKAKPHVKWPMNAFMVWVQAVCRKLANQYPHLQNTKLSKMLGKLWRQPSSQAHDSMCDANDGFSNLGESTGWLHLGTRAPEGLQLAQLSAGPFATVRGLSLSKAASFENRS</sequence>
<evidence type="ECO:0000256" key="3">
    <source>
        <dbReference type="ARBA" id="ARBA00023125"/>
    </source>
</evidence>
<dbReference type="InterPro" id="IPR036910">
    <property type="entry name" value="HMG_box_dom_sf"/>
</dbReference>
<accession>A0AAW1BC78</accession>
<dbReference type="Pfam" id="PF00505">
    <property type="entry name" value="HMG_box"/>
    <property type="match status" value="1"/>
</dbReference>
<evidence type="ECO:0000313" key="8">
    <source>
        <dbReference type="EMBL" id="KAK9399087.1"/>
    </source>
</evidence>
<comment type="caution">
    <text evidence="8">The sequence shown here is derived from an EMBL/GenBank/DDBJ whole genome shotgun (WGS) entry which is preliminary data.</text>
</comment>